<keyword evidence="3" id="KW-0804">Transcription</keyword>
<organism evidence="5 6">
    <name type="scientific">Clostridium fallax</name>
    <dbReference type="NCBI Taxonomy" id="1533"/>
    <lineage>
        <taxon>Bacteria</taxon>
        <taxon>Bacillati</taxon>
        <taxon>Bacillota</taxon>
        <taxon>Clostridia</taxon>
        <taxon>Eubacteriales</taxon>
        <taxon>Clostridiaceae</taxon>
        <taxon>Clostridium</taxon>
    </lineage>
</organism>
<evidence type="ECO:0000313" key="5">
    <source>
        <dbReference type="EMBL" id="SHE77379.1"/>
    </source>
</evidence>
<dbReference type="GO" id="GO:0003700">
    <property type="term" value="F:DNA-binding transcription factor activity"/>
    <property type="evidence" value="ECO:0007669"/>
    <property type="project" value="InterPro"/>
</dbReference>
<reference evidence="5 6" key="1">
    <citation type="submission" date="2016-11" db="EMBL/GenBank/DDBJ databases">
        <authorList>
            <person name="Jaros S."/>
            <person name="Januszkiewicz K."/>
            <person name="Wedrychowicz H."/>
        </authorList>
    </citation>
    <scope>NUCLEOTIDE SEQUENCE [LARGE SCALE GENOMIC DNA]</scope>
    <source>
        <strain evidence="5 6">DSM 2631</strain>
    </source>
</reference>
<feature type="non-terminal residue" evidence="5">
    <location>
        <position position="1"/>
    </location>
</feature>
<evidence type="ECO:0000256" key="1">
    <source>
        <dbReference type="ARBA" id="ARBA00023015"/>
    </source>
</evidence>
<dbReference type="STRING" id="1533.SAMN05443638_1111"/>
<accession>A0A1M4W850</accession>
<dbReference type="Gene3D" id="1.10.10.60">
    <property type="entry name" value="Homeodomain-like"/>
    <property type="match status" value="2"/>
</dbReference>
<dbReference type="AlphaFoldDB" id="A0A1M4W850"/>
<dbReference type="SUPFAM" id="SSF46689">
    <property type="entry name" value="Homeodomain-like"/>
    <property type="match status" value="1"/>
</dbReference>
<name>A0A1M4W850_9CLOT</name>
<dbReference type="OrthoDB" id="9778008at2"/>
<dbReference type="PROSITE" id="PS01124">
    <property type="entry name" value="HTH_ARAC_FAMILY_2"/>
    <property type="match status" value="1"/>
</dbReference>
<protein>
    <submittedName>
        <fullName evidence="5">AraC-type DNA-binding protein</fullName>
    </submittedName>
</protein>
<keyword evidence="1" id="KW-0805">Transcription regulation</keyword>
<dbReference type="PROSITE" id="PS00041">
    <property type="entry name" value="HTH_ARAC_FAMILY_1"/>
    <property type="match status" value="1"/>
</dbReference>
<evidence type="ECO:0000259" key="4">
    <source>
        <dbReference type="PROSITE" id="PS01124"/>
    </source>
</evidence>
<dbReference type="Proteomes" id="UP000184035">
    <property type="component" value="Unassembled WGS sequence"/>
</dbReference>
<dbReference type="Pfam" id="PF12833">
    <property type="entry name" value="HTH_18"/>
    <property type="match status" value="1"/>
</dbReference>
<evidence type="ECO:0000256" key="3">
    <source>
        <dbReference type="ARBA" id="ARBA00023163"/>
    </source>
</evidence>
<gene>
    <name evidence="5" type="ORF">SAMN05443638_1111</name>
</gene>
<evidence type="ECO:0000313" key="6">
    <source>
        <dbReference type="Proteomes" id="UP000184035"/>
    </source>
</evidence>
<dbReference type="PRINTS" id="PR00032">
    <property type="entry name" value="HTHARAC"/>
</dbReference>
<keyword evidence="2 5" id="KW-0238">DNA-binding</keyword>
<dbReference type="InterPro" id="IPR018060">
    <property type="entry name" value="HTH_AraC"/>
</dbReference>
<dbReference type="GO" id="GO:0043565">
    <property type="term" value="F:sequence-specific DNA binding"/>
    <property type="evidence" value="ECO:0007669"/>
    <property type="project" value="InterPro"/>
</dbReference>
<dbReference type="SMART" id="SM00342">
    <property type="entry name" value="HTH_ARAC"/>
    <property type="match status" value="1"/>
</dbReference>
<dbReference type="RefSeq" id="WP_143762336.1">
    <property type="nucleotide sequence ID" value="NZ_FQVM01000011.1"/>
</dbReference>
<dbReference type="PANTHER" id="PTHR43280:SF28">
    <property type="entry name" value="HTH-TYPE TRANSCRIPTIONAL ACTIVATOR RHAS"/>
    <property type="match status" value="1"/>
</dbReference>
<dbReference type="InterPro" id="IPR009057">
    <property type="entry name" value="Homeodomain-like_sf"/>
</dbReference>
<dbReference type="InterPro" id="IPR020449">
    <property type="entry name" value="Tscrpt_reg_AraC-type_HTH"/>
</dbReference>
<feature type="domain" description="HTH araC/xylS-type" evidence="4">
    <location>
        <begin position="201"/>
        <end position="300"/>
    </location>
</feature>
<dbReference type="PANTHER" id="PTHR43280">
    <property type="entry name" value="ARAC-FAMILY TRANSCRIPTIONAL REGULATOR"/>
    <property type="match status" value="1"/>
</dbReference>
<dbReference type="EMBL" id="FQVM01000011">
    <property type="protein sequence ID" value="SHE77379.1"/>
    <property type="molecule type" value="Genomic_DNA"/>
</dbReference>
<keyword evidence="6" id="KW-1185">Reference proteome</keyword>
<dbReference type="InterPro" id="IPR018062">
    <property type="entry name" value="HTH_AraC-typ_CS"/>
</dbReference>
<sequence length="302" mass="35099">NYEVISGFTKSSKILIISSIESIEQIDKLFNNLIENNILTYCFFSNIYTDLKDLKTAFLESFKAFSSRIFFKSNSLIHFNNINCNKFILPSNLRNDFIVLIKSKNLNKIKDIINNYLNLIDKSKDIMALKSFINDLFAALYYDNLEDKKESLISDIDYLTNNSLYINKNINDLTNFLIKKVELIINSNKIAPLPNSAYTIIRIKDYIDNNFSSQNITLEFLSNKFYINASHLSSIFKKITGDNLVEYTTKKRIEKAKLLLKDSNLKIGQVSEEVGYKDYYYFSKLFKKYVGIPPSKFKNINC</sequence>
<evidence type="ECO:0000256" key="2">
    <source>
        <dbReference type="ARBA" id="ARBA00023125"/>
    </source>
</evidence>
<proteinExistence type="predicted"/>